<feature type="transmembrane region" description="Helical" evidence="2">
    <location>
        <begin position="7"/>
        <end position="29"/>
    </location>
</feature>
<dbReference type="GO" id="GO:0090313">
    <property type="term" value="P:regulation of protein targeting to membrane"/>
    <property type="evidence" value="ECO:0007669"/>
    <property type="project" value="TreeGrafter"/>
</dbReference>
<feature type="domain" description="AsmA" evidence="3">
    <location>
        <begin position="11"/>
        <end position="651"/>
    </location>
</feature>
<protein>
    <submittedName>
        <fullName evidence="4">AsmA family protein</fullName>
    </submittedName>
</protein>
<evidence type="ECO:0000259" key="3">
    <source>
        <dbReference type="Pfam" id="PF05170"/>
    </source>
</evidence>
<feature type="compositionally biased region" description="Low complexity" evidence="1">
    <location>
        <begin position="786"/>
        <end position="812"/>
    </location>
</feature>
<evidence type="ECO:0000256" key="1">
    <source>
        <dbReference type="SAM" id="MobiDB-lite"/>
    </source>
</evidence>
<dbReference type="RefSeq" id="WP_095400357.1">
    <property type="nucleotide sequence ID" value="NZ_NQMX01000065.1"/>
</dbReference>
<evidence type="ECO:0000313" key="4">
    <source>
        <dbReference type="EMBL" id="RQP78458.1"/>
    </source>
</evidence>
<dbReference type="InterPro" id="IPR052894">
    <property type="entry name" value="AsmA-related"/>
</dbReference>
<dbReference type="EMBL" id="QTNY01000008">
    <property type="protein sequence ID" value="RQP78458.1"/>
    <property type="molecule type" value="Genomic_DNA"/>
</dbReference>
<organism evidence="4 5">
    <name type="scientific">Burkholderia ubonensis</name>
    <dbReference type="NCBI Taxonomy" id="101571"/>
    <lineage>
        <taxon>Bacteria</taxon>
        <taxon>Pseudomonadati</taxon>
        <taxon>Pseudomonadota</taxon>
        <taxon>Betaproteobacteria</taxon>
        <taxon>Burkholderiales</taxon>
        <taxon>Burkholderiaceae</taxon>
        <taxon>Burkholderia</taxon>
        <taxon>Burkholderia cepacia complex</taxon>
    </lineage>
</organism>
<feature type="region of interest" description="Disordered" evidence="1">
    <location>
        <begin position="225"/>
        <end position="266"/>
    </location>
</feature>
<gene>
    <name evidence="4" type="ORF">DF015_13970</name>
</gene>
<reference evidence="4 5" key="1">
    <citation type="submission" date="2018-08" db="EMBL/GenBank/DDBJ databases">
        <title>Comparative analysis of Burkholderia isolates from Puerto Rico.</title>
        <authorList>
            <person name="Hall C."/>
            <person name="Sahl J."/>
            <person name="Wagner D."/>
        </authorList>
    </citation>
    <scope>NUCLEOTIDE SEQUENCE [LARGE SCALE GENOMIC DNA]</scope>
    <source>
        <strain evidence="4 5">Bp8964</strain>
    </source>
</reference>
<dbReference type="GO" id="GO:0005886">
    <property type="term" value="C:plasma membrane"/>
    <property type="evidence" value="ECO:0007669"/>
    <property type="project" value="TreeGrafter"/>
</dbReference>
<name>A0AB74D7R0_9BURK</name>
<dbReference type="Pfam" id="PF05170">
    <property type="entry name" value="AsmA"/>
    <property type="match status" value="1"/>
</dbReference>
<feature type="compositionally biased region" description="Low complexity" evidence="1">
    <location>
        <begin position="232"/>
        <end position="266"/>
    </location>
</feature>
<dbReference type="AlphaFoldDB" id="A0AB74D7R0"/>
<evidence type="ECO:0000313" key="5">
    <source>
        <dbReference type="Proteomes" id="UP000273734"/>
    </source>
</evidence>
<keyword evidence="2" id="KW-1133">Transmembrane helix</keyword>
<dbReference type="Proteomes" id="UP000273734">
    <property type="component" value="Unassembled WGS sequence"/>
</dbReference>
<feature type="region of interest" description="Disordered" evidence="1">
    <location>
        <begin position="755"/>
        <end position="822"/>
    </location>
</feature>
<sequence length="822" mass="86717">MRIARPFGKIVAGLIVTVAVVVGGLAVFVQTFDWNRARPWIDDKVSEAIGRQFSINGDLRVDWHRPPFEHGWRAWVPWPRFTARNIVIANPDWARAKDFATLDAIGFDVAALPLLDRRIVIPSIELVNPSVDLERLKDGRENWTFKLKSTARPRTWTLDLHDIAFMKGHAAYYDEVKRADLKAVIDTLGQPIPFGDVLRQQEKSSREESAGVVGSANATKLNAQVRAKTAHGASKASGAPPASGAGGLPAASAAAAPSPSAAAPPAASGAASAAAASGASRAGSPSVQRAIGGYAIGWTVDGTYRTMALSGSGKVGGVLALQDARRPFPVQASLRIGDTRIALVGTLTDPAHLAALDLRLWLAGISMAHLYEISGVTLPETRPFATEGRLVGQFREAGNIFKYDNFTGRVGGSDLNGSLTYEAREPRPVLYGKTASNLLQFTDLAPIIGADSNASKSRRGEAAHQPAAKAVPVEAFRTERWKAIDANVTFTGRRIIKNVNLPVTALDTHVILRDGVLTLDPLKFDVAGGTLASTMHLDGNAAPLKARVSMQVRHLRLKQLFPTFAVMQTSLGEINGDIALSATGNSPAALAASSNGEVKTLVTDGTVSRLLMEAAGLNVANVVYEKLFGQRDVKINCAAADLVATNGVFDSRVFAIDTDDAVIDMDGNINMRDETMNLRIHPHTKGLRVISLRSPLYVRGTFKQPHVGVQPGALIARGGAVVGLGLLNPFASLIALIQPSNNRPLPCQQMLADMEKRPTAPPPGVRKKPAPAPAYMKAASGALGMPPAGRAAQAPSGAAAPSSGAAANPGVAEGSPSTSKGH</sequence>
<dbReference type="InterPro" id="IPR007844">
    <property type="entry name" value="AsmA"/>
</dbReference>
<comment type="caution">
    <text evidence="4">The sequence shown here is derived from an EMBL/GenBank/DDBJ whole genome shotgun (WGS) entry which is preliminary data.</text>
</comment>
<dbReference type="PANTHER" id="PTHR30441:SF9">
    <property type="entry name" value="ASMA FAMILY PROTEIN YHJG"/>
    <property type="match status" value="1"/>
</dbReference>
<accession>A0AB74D7R0</accession>
<keyword evidence="2" id="KW-0812">Transmembrane</keyword>
<dbReference type="PANTHER" id="PTHR30441">
    <property type="entry name" value="DUF748 DOMAIN-CONTAINING PROTEIN"/>
    <property type="match status" value="1"/>
</dbReference>
<proteinExistence type="predicted"/>
<keyword evidence="2" id="KW-0472">Membrane</keyword>
<evidence type="ECO:0000256" key="2">
    <source>
        <dbReference type="SAM" id="Phobius"/>
    </source>
</evidence>